<dbReference type="SUPFAM" id="SSF64005">
    <property type="entry name" value="Undecaprenyl diphosphate synthase"/>
    <property type="match status" value="1"/>
</dbReference>
<reference evidence="3" key="1">
    <citation type="journal article" date="2014" name="Front. Microbiol.">
        <title>High frequency of phylogenetically diverse reductive dehalogenase-homologous genes in deep subseafloor sedimentary metagenomes.</title>
        <authorList>
            <person name="Kawai M."/>
            <person name="Futagami T."/>
            <person name="Toyoda A."/>
            <person name="Takaki Y."/>
            <person name="Nishi S."/>
            <person name="Hori S."/>
            <person name="Arai W."/>
            <person name="Tsubouchi T."/>
            <person name="Morono Y."/>
            <person name="Uchiyama I."/>
            <person name="Ito T."/>
            <person name="Fujiyama A."/>
            <person name="Inagaki F."/>
            <person name="Takami H."/>
        </authorList>
    </citation>
    <scope>NUCLEOTIDE SEQUENCE</scope>
    <source>
        <strain evidence="3">Expedition CK06-06</strain>
    </source>
</reference>
<dbReference type="CDD" id="cd00475">
    <property type="entry name" value="Cis_IPPS"/>
    <property type="match status" value="1"/>
</dbReference>
<dbReference type="Gene3D" id="3.40.1180.10">
    <property type="entry name" value="Decaprenyl diphosphate synthase-like"/>
    <property type="match status" value="1"/>
</dbReference>
<dbReference type="GO" id="GO:0016094">
    <property type="term" value="P:polyprenol biosynthetic process"/>
    <property type="evidence" value="ECO:0007669"/>
    <property type="project" value="TreeGrafter"/>
</dbReference>
<proteinExistence type="inferred from homology"/>
<gene>
    <name evidence="3" type="ORF">S01H1_14903</name>
</gene>
<feature type="non-terminal residue" evidence="3">
    <location>
        <position position="1"/>
    </location>
</feature>
<dbReference type="AlphaFoldDB" id="X0RK14"/>
<comment type="cofactor">
    <cofactor evidence="1">
        <name>Mg(2+)</name>
        <dbReference type="ChEBI" id="CHEBI:18420"/>
    </cofactor>
</comment>
<evidence type="ECO:0000313" key="3">
    <source>
        <dbReference type="EMBL" id="GAF69133.1"/>
    </source>
</evidence>
<organism evidence="3">
    <name type="scientific">marine sediment metagenome</name>
    <dbReference type="NCBI Taxonomy" id="412755"/>
    <lineage>
        <taxon>unclassified sequences</taxon>
        <taxon>metagenomes</taxon>
        <taxon>ecological metagenomes</taxon>
    </lineage>
</organism>
<dbReference type="GO" id="GO:0045547">
    <property type="term" value="F:ditrans,polycis-polyprenyl diphosphate synthase [(2E,6E)-farnesyl diphosphate specific] activity"/>
    <property type="evidence" value="ECO:0007669"/>
    <property type="project" value="TreeGrafter"/>
</dbReference>
<dbReference type="EMBL" id="BARS01007770">
    <property type="protein sequence ID" value="GAF69133.1"/>
    <property type="molecule type" value="Genomic_DNA"/>
</dbReference>
<name>X0RK14_9ZZZZ</name>
<dbReference type="NCBIfam" id="TIGR00055">
    <property type="entry name" value="uppS"/>
    <property type="match status" value="1"/>
</dbReference>
<evidence type="ECO:0000256" key="1">
    <source>
        <dbReference type="ARBA" id="ARBA00001946"/>
    </source>
</evidence>
<evidence type="ECO:0008006" key="4">
    <source>
        <dbReference type="Google" id="ProtNLM"/>
    </source>
</evidence>
<dbReference type="InterPro" id="IPR036424">
    <property type="entry name" value="UPP_synth-like_sf"/>
</dbReference>
<dbReference type="PANTHER" id="PTHR10291">
    <property type="entry name" value="DEHYDRODOLICHYL DIPHOSPHATE SYNTHASE FAMILY MEMBER"/>
    <property type="match status" value="1"/>
</dbReference>
<comment type="caution">
    <text evidence="3">The sequence shown here is derived from an EMBL/GenBank/DDBJ whole genome shotgun (WGS) entry which is preliminary data.</text>
</comment>
<dbReference type="PROSITE" id="PS01066">
    <property type="entry name" value="UPP_SYNTHASE"/>
    <property type="match status" value="1"/>
</dbReference>
<accession>X0RK14</accession>
<dbReference type="Pfam" id="PF01255">
    <property type="entry name" value="Prenyltransf"/>
    <property type="match status" value="1"/>
</dbReference>
<dbReference type="PANTHER" id="PTHR10291:SF0">
    <property type="entry name" value="DEHYDRODOLICHYL DIPHOSPHATE SYNTHASE 2"/>
    <property type="match status" value="1"/>
</dbReference>
<dbReference type="InterPro" id="IPR018520">
    <property type="entry name" value="UPP_synth-like_CS"/>
</dbReference>
<evidence type="ECO:0000256" key="2">
    <source>
        <dbReference type="ARBA" id="ARBA00022679"/>
    </source>
</evidence>
<dbReference type="FunFam" id="3.40.1180.10:FF:000001">
    <property type="entry name" value="(2E,6E)-farnesyl-diphosphate-specific ditrans,polycis-undecaprenyl-diphosphate synthase"/>
    <property type="match status" value="1"/>
</dbReference>
<keyword evidence="2" id="KW-0808">Transferase</keyword>
<dbReference type="InterPro" id="IPR001441">
    <property type="entry name" value="UPP_synth-like"/>
</dbReference>
<sequence length="209" mass="23929">LPKIAGHKAGVKSVEEVIKAAKELGIKVLTLYTFSTENWKRPKKEIDALMYLLENYLDRKTEKIAAEGIRIHAIGRIAALPPTVQLKLRKAEEKTAKNSRLLVNLALNYGARSEIVDATKKIVEVVKRGELKQDDISEENFPDYLYTAGIPDPDMLIRTSGEMRLSNFLLWQISYAEIYVTEKFWPDFGKKDLEKAVLDYQQRQRRYGG</sequence>
<protein>
    <recommendedName>
        <fullName evidence="4">Di-trans,poly-cis-decaprenylcistransferase</fullName>
    </recommendedName>
</protein>
<dbReference type="HAMAP" id="MF_01139">
    <property type="entry name" value="ISPT"/>
    <property type="match status" value="1"/>
</dbReference>